<dbReference type="GO" id="GO:0046872">
    <property type="term" value="F:metal ion binding"/>
    <property type="evidence" value="ECO:0007669"/>
    <property type="project" value="UniProtKB-KW"/>
</dbReference>
<dbReference type="InterPro" id="IPR007822">
    <property type="entry name" value="LANC-like"/>
</dbReference>
<evidence type="ECO:0000313" key="2">
    <source>
        <dbReference type="EMBL" id="MBK1877580.1"/>
    </source>
</evidence>
<evidence type="ECO:0000313" key="3">
    <source>
        <dbReference type="Proteomes" id="UP000617628"/>
    </source>
</evidence>
<dbReference type="AlphaFoldDB" id="A0A934VR54"/>
<protein>
    <submittedName>
        <fullName evidence="2">Lanthionine synthetase C family protein</fullName>
    </submittedName>
</protein>
<dbReference type="SUPFAM" id="SSF158745">
    <property type="entry name" value="LanC-like"/>
    <property type="match status" value="1"/>
</dbReference>
<dbReference type="GO" id="GO:0005975">
    <property type="term" value="P:carbohydrate metabolic process"/>
    <property type="evidence" value="ECO:0007669"/>
    <property type="project" value="InterPro"/>
</dbReference>
<dbReference type="PRINTS" id="PR01950">
    <property type="entry name" value="LANCSUPER"/>
</dbReference>
<feature type="binding site" evidence="1">
    <location>
        <position position="312"/>
    </location>
    <ligand>
        <name>Zn(2+)</name>
        <dbReference type="ChEBI" id="CHEBI:29105"/>
    </ligand>
</feature>
<keyword evidence="1" id="KW-0479">Metal-binding</keyword>
<accession>A0A934VR54</accession>
<dbReference type="GO" id="GO:0005886">
    <property type="term" value="C:plasma membrane"/>
    <property type="evidence" value="ECO:0007669"/>
    <property type="project" value="TreeGrafter"/>
</dbReference>
<dbReference type="CDD" id="cd04791">
    <property type="entry name" value="LanC_SerThrkinase"/>
    <property type="match status" value="1"/>
</dbReference>
<dbReference type="EMBL" id="JAENIL010000019">
    <property type="protein sequence ID" value="MBK1877580.1"/>
    <property type="molecule type" value="Genomic_DNA"/>
</dbReference>
<dbReference type="InterPro" id="IPR012341">
    <property type="entry name" value="6hp_glycosidase-like_sf"/>
</dbReference>
<dbReference type="Proteomes" id="UP000617628">
    <property type="component" value="Unassembled WGS sequence"/>
</dbReference>
<name>A0A934VR54_9BACT</name>
<dbReference type="GO" id="GO:0031179">
    <property type="term" value="P:peptide modification"/>
    <property type="evidence" value="ECO:0007669"/>
    <property type="project" value="InterPro"/>
</dbReference>
<dbReference type="Pfam" id="PF05147">
    <property type="entry name" value="LANC_like"/>
    <property type="match status" value="1"/>
</dbReference>
<keyword evidence="1" id="KW-0862">Zinc</keyword>
<dbReference type="Gene3D" id="1.50.10.10">
    <property type="match status" value="1"/>
</dbReference>
<dbReference type="InterPro" id="IPR058053">
    <property type="entry name" value="RamC_C"/>
</dbReference>
<dbReference type="PANTHER" id="PTHR12736">
    <property type="entry name" value="LANC-LIKE PROTEIN"/>
    <property type="match status" value="1"/>
</dbReference>
<gene>
    <name evidence="2" type="ORF">JIN87_11925</name>
</gene>
<organism evidence="2 3">
    <name type="scientific">Pelagicoccus mobilis</name>
    <dbReference type="NCBI Taxonomy" id="415221"/>
    <lineage>
        <taxon>Bacteria</taxon>
        <taxon>Pseudomonadati</taxon>
        <taxon>Verrucomicrobiota</taxon>
        <taxon>Opitutia</taxon>
        <taxon>Puniceicoccales</taxon>
        <taxon>Pelagicoccaceae</taxon>
        <taxon>Pelagicoccus</taxon>
    </lineage>
</organism>
<dbReference type="RefSeq" id="WP_200355791.1">
    <property type="nucleotide sequence ID" value="NZ_JAENIL010000019.1"/>
</dbReference>
<evidence type="ECO:0000256" key="1">
    <source>
        <dbReference type="PIRSR" id="PIRSR607822-1"/>
    </source>
</evidence>
<comment type="caution">
    <text evidence="2">The sequence shown here is derived from an EMBL/GenBank/DDBJ whole genome shotgun (WGS) entry which is preliminary data.</text>
</comment>
<dbReference type="PANTHER" id="PTHR12736:SF7">
    <property type="entry name" value="LANC-LIKE PROTEIN 3"/>
    <property type="match status" value="1"/>
</dbReference>
<sequence>MSAWEQGIQSIYTFIRRTAEKTDSGICWETIDYENRPQRNYNLFNGVGGIPFFLCDYFRYSGDQEALSLAKGAIEWCKSESVSPPSENEMNYMRGLHTGKVGIAYVQLFYDSLLDRQPSSYCHELANHVLKEPPGPITDLTGGEASNGFYLLKLYQKTADPKYLEGAKRCADWISSTFIQEGERLFCKMIPGEPKQDGRYSLGVSHGMSGVSYFFGFLYQETKEERYKEIAKQLIDTVIGQAIESKGGLNWPVVAGAKELPRCQYSHGAVGIGMVLTRLSELLDRTELSEIALKAGEASYQYGDFRNNLTICTGVSGSGHLMLDLYCQTQDPLWLERAKDFAAIAASYKEETKAGDAWPTDEPGLYSADYLYGASGVGHFFLRIADPTRFNMPLF</sequence>
<keyword evidence="3" id="KW-1185">Reference proteome</keyword>
<reference evidence="2" key="1">
    <citation type="submission" date="2021-01" db="EMBL/GenBank/DDBJ databases">
        <title>Modified the classification status of verrucomicrobia.</title>
        <authorList>
            <person name="Feng X."/>
        </authorList>
    </citation>
    <scope>NUCLEOTIDE SEQUENCE</scope>
    <source>
        <strain evidence="2">KCTC 13126</strain>
    </source>
</reference>
<proteinExistence type="predicted"/>
<dbReference type="SMART" id="SM01260">
    <property type="entry name" value="LANC_like"/>
    <property type="match status" value="1"/>
</dbReference>